<keyword evidence="1" id="KW-1133">Transmembrane helix</keyword>
<sequence length="93" mass="10669">MTKAATSTAFNVTKRCDIFVIFSGLPKKRNIKPSKNNRFTRQPRFSLRKINLSLSLSRSLLLKRKRRLGCFLSKILTDVLALLRLYVLVSVLS</sequence>
<name>A0A5B7ITE9_PORTR</name>
<dbReference type="EMBL" id="VSRR010064011">
    <property type="protein sequence ID" value="MPC83958.1"/>
    <property type="molecule type" value="Genomic_DNA"/>
</dbReference>
<dbReference type="AlphaFoldDB" id="A0A5B7ITE9"/>
<keyword evidence="3" id="KW-1185">Reference proteome</keyword>
<accession>A0A5B7ITE9</accession>
<evidence type="ECO:0000313" key="3">
    <source>
        <dbReference type="Proteomes" id="UP000324222"/>
    </source>
</evidence>
<proteinExistence type="predicted"/>
<keyword evidence="1" id="KW-0812">Transmembrane</keyword>
<keyword evidence="1" id="KW-0472">Membrane</keyword>
<gene>
    <name evidence="2" type="ORF">E2C01_078681</name>
</gene>
<dbReference type="Proteomes" id="UP000324222">
    <property type="component" value="Unassembled WGS sequence"/>
</dbReference>
<protein>
    <submittedName>
        <fullName evidence="2">Uncharacterized protein</fullName>
    </submittedName>
</protein>
<reference evidence="2 3" key="1">
    <citation type="submission" date="2019-05" db="EMBL/GenBank/DDBJ databases">
        <title>Another draft genome of Portunus trituberculatus and its Hox gene families provides insights of decapod evolution.</title>
        <authorList>
            <person name="Jeong J.-H."/>
            <person name="Song I."/>
            <person name="Kim S."/>
            <person name="Choi T."/>
            <person name="Kim D."/>
            <person name="Ryu S."/>
            <person name="Kim W."/>
        </authorList>
    </citation>
    <scope>NUCLEOTIDE SEQUENCE [LARGE SCALE GENOMIC DNA]</scope>
    <source>
        <tissue evidence="2">Muscle</tissue>
    </source>
</reference>
<evidence type="ECO:0000313" key="2">
    <source>
        <dbReference type="EMBL" id="MPC83958.1"/>
    </source>
</evidence>
<comment type="caution">
    <text evidence="2">The sequence shown here is derived from an EMBL/GenBank/DDBJ whole genome shotgun (WGS) entry which is preliminary data.</text>
</comment>
<evidence type="ECO:0000256" key="1">
    <source>
        <dbReference type="SAM" id="Phobius"/>
    </source>
</evidence>
<feature type="transmembrane region" description="Helical" evidence="1">
    <location>
        <begin position="68"/>
        <end position="89"/>
    </location>
</feature>
<organism evidence="2 3">
    <name type="scientific">Portunus trituberculatus</name>
    <name type="common">Swimming crab</name>
    <name type="synonym">Neptunus trituberculatus</name>
    <dbReference type="NCBI Taxonomy" id="210409"/>
    <lineage>
        <taxon>Eukaryota</taxon>
        <taxon>Metazoa</taxon>
        <taxon>Ecdysozoa</taxon>
        <taxon>Arthropoda</taxon>
        <taxon>Crustacea</taxon>
        <taxon>Multicrustacea</taxon>
        <taxon>Malacostraca</taxon>
        <taxon>Eumalacostraca</taxon>
        <taxon>Eucarida</taxon>
        <taxon>Decapoda</taxon>
        <taxon>Pleocyemata</taxon>
        <taxon>Brachyura</taxon>
        <taxon>Eubrachyura</taxon>
        <taxon>Portunoidea</taxon>
        <taxon>Portunidae</taxon>
        <taxon>Portuninae</taxon>
        <taxon>Portunus</taxon>
    </lineage>
</organism>